<dbReference type="InterPro" id="IPR051920">
    <property type="entry name" value="MPT_Adenylyltrnsfr/MoaC-Rel"/>
</dbReference>
<protein>
    <submittedName>
        <fullName evidence="5">MogA/MoaB family molybdenum cofactor biosynthesis protein</fullName>
    </submittedName>
</protein>
<dbReference type="InterPro" id="IPR008284">
    <property type="entry name" value="MoCF_biosynth_CS"/>
</dbReference>
<dbReference type="InterPro" id="IPR036425">
    <property type="entry name" value="MoaB/Mog-like_dom_sf"/>
</dbReference>
<dbReference type="AlphaFoldDB" id="A0A921MEP4"/>
<feature type="region of interest" description="Disordered" evidence="3">
    <location>
        <begin position="1"/>
        <end position="60"/>
    </location>
</feature>
<name>A0A921MEP4_9MICO</name>
<feature type="non-terminal residue" evidence="5">
    <location>
        <position position="238"/>
    </location>
</feature>
<feature type="compositionally biased region" description="Basic and acidic residues" evidence="3">
    <location>
        <begin position="28"/>
        <end position="43"/>
    </location>
</feature>
<dbReference type="SMART" id="SM00852">
    <property type="entry name" value="MoCF_biosynth"/>
    <property type="match status" value="1"/>
</dbReference>
<evidence type="ECO:0000313" key="5">
    <source>
        <dbReference type="EMBL" id="HJG80630.1"/>
    </source>
</evidence>
<reference evidence="5" key="2">
    <citation type="submission" date="2021-09" db="EMBL/GenBank/DDBJ databases">
        <authorList>
            <person name="Gilroy R."/>
        </authorList>
    </citation>
    <scope>NUCLEOTIDE SEQUENCE</scope>
    <source>
        <strain evidence="5">ChiGjej5B5-7349</strain>
    </source>
</reference>
<dbReference type="PANTHER" id="PTHR43764">
    <property type="entry name" value="MOLYBDENUM COFACTOR BIOSYNTHESIS"/>
    <property type="match status" value="1"/>
</dbReference>
<dbReference type="CDD" id="cd00886">
    <property type="entry name" value="MogA_MoaB"/>
    <property type="match status" value="1"/>
</dbReference>
<evidence type="ECO:0000259" key="4">
    <source>
        <dbReference type="SMART" id="SM00852"/>
    </source>
</evidence>
<evidence type="ECO:0000256" key="2">
    <source>
        <dbReference type="ARBA" id="ARBA00023150"/>
    </source>
</evidence>
<organism evidence="5 6">
    <name type="scientific">Brevibacterium senegalense</name>
    <dbReference type="NCBI Taxonomy" id="1033736"/>
    <lineage>
        <taxon>Bacteria</taxon>
        <taxon>Bacillati</taxon>
        <taxon>Actinomycetota</taxon>
        <taxon>Actinomycetes</taxon>
        <taxon>Micrococcales</taxon>
        <taxon>Brevibacteriaceae</taxon>
        <taxon>Brevibacterium</taxon>
    </lineage>
</organism>
<comment type="pathway">
    <text evidence="1">Cofactor biosynthesis; molybdopterin biosynthesis.</text>
</comment>
<dbReference type="PANTHER" id="PTHR43764:SF1">
    <property type="entry name" value="MOLYBDOPTERIN MOLYBDOTRANSFERASE"/>
    <property type="match status" value="1"/>
</dbReference>
<evidence type="ECO:0000313" key="6">
    <source>
        <dbReference type="Proteomes" id="UP000784435"/>
    </source>
</evidence>
<feature type="domain" description="MoaB/Mog" evidence="4">
    <location>
        <begin position="66"/>
        <end position="212"/>
    </location>
</feature>
<dbReference type="PROSITE" id="PS01078">
    <property type="entry name" value="MOCF_BIOSYNTHESIS_1"/>
    <property type="match status" value="1"/>
</dbReference>
<comment type="caution">
    <text evidence="5">The sequence shown here is derived from an EMBL/GenBank/DDBJ whole genome shotgun (WGS) entry which is preliminary data.</text>
</comment>
<accession>A0A921MEP4</accession>
<dbReference type="Pfam" id="PF00994">
    <property type="entry name" value="MoCF_biosynth"/>
    <property type="match status" value="1"/>
</dbReference>
<dbReference type="Proteomes" id="UP000784435">
    <property type="component" value="Unassembled WGS sequence"/>
</dbReference>
<dbReference type="EMBL" id="DYUK01000204">
    <property type="protein sequence ID" value="HJG80630.1"/>
    <property type="molecule type" value="Genomic_DNA"/>
</dbReference>
<dbReference type="SUPFAM" id="SSF53218">
    <property type="entry name" value="Molybdenum cofactor biosynthesis proteins"/>
    <property type="match status" value="1"/>
</dbReference>
<dbReference type="InterPro" id="IPR001453">
    <property type="entry name" value="MoaB/Mog_dom"/>
</dbReference>
<reference evidence="5" key="1">
    <citation type="journal article" date="2021" name="PeerJ">
        <title>Extensive microbial diversity within the chicken gut microbiome revealed by metagenomics and culture.</title>
        <authorList>
            <person name="Gilroy R."/>
            <person name="Ravi A."/>
            <person name="Getino M."/>
            <person name="Pursley I."/>
            <person name="Horton D.L."/>
            <person name="Alikhan N.F."/>
            <person name="Baker D."/>
            <person name="Gharbi K."/>
            <person name="Hall N."/>
            <person name="Watson M."/>
            <person name="Adriaenssens E.M."/>
            <person name="Foster-Nyarko E."/>
            <person name="Jarju S."/>
            <person name="Secka A."/>
            <person name="Antonio M."/>
            <person name="Oren A."/>
            <person name="Chaudhuri R.R."/>
            <person name="La Ragione R."/>
            <person name="Hildebrand F."/>
            <person name="Pallen M.J."/>
        </authorList>
    </citation>
    <scope>NUCLEOTIDE SEQUENCE</scope>
    <source>
        <strain evidence="5">ChiGjej5B5-7349</strain>
    </source>
</reference>
<dbReference type="GO" id="GO:0006777">
    <property type="term" value="P:Mo-molybdopterin cofactor biosynthetic process"/>
    <property type="evidence" value="ECO:0007669"/>
    <property type="project" value="UniProtKB-KW"/>
</dbReference>
<evidence type="ECO:0000256" key="1">
    <source>
        <dbReference type="ARBA" id="ARBA00005046"/>
    </source>
</evidence>
<keyword evidence="2" id="KW-0501">Molybdenum cofactor biosynthesis</keyword>
<evidence type="ECO:0000256" key="3">
    <source>
        <dbReference type="SAM" id="MobiDB-lite"/>
    </source>
</evidence>
<gene>
    <name evidence="5" type="ORF">K8V08_09495</name>
</gene>
<proteinExistence type="predicted"/>
<sequence>MDEQETNGHGRHGRAPEPGPYVRHGQRIRPDERLTRPESDRVAKRARRATRGGDRSPTFGTGRRAVVLVVSTSAAAGTAEDSAGPVLVGWLQERGYEVEGAQIVADGPEVGRALAHHLHDLPDAQRPRILVTTGGTGLAPDDATPEETRRFLDKEATGIAHALVDFGLAKLPEAAMSRGTAGSAGRTFVVNLPGSVGGVKDGITVLDPILHHIQAQLEDGLDGRSAADDGVHPPRPQA</sequence>
<dbReference type="Gene3D" id="3.40.980.10">
    <property type="entry name" value="MoaB/Mog-like domain"/>
    <property type="match status" value="1"/>
</dbReference>